<accession>A0A0A8Z5R0</accession>
<dbReference type="EMBL" id="GBRH01267718">
    <property type="protein sequence ID" value="JAD30177.1"/>
    <property type="molecule type" value="Transcribed_RNA"/>
</dbReference>
<name>A0A0A8Z5R0_ARUDO</name>
<sequence>MRGARFPRCSIELETTGKCFDIETTISCIFPLKRTIQNSKIDRTKNAGQCNFIIAAFHNVNRPLPVRLNWHKEIKLHISKQNIYDIQLVDSDID</sequence>
<evidence type="ECO:0000313" key="1">
    <source>
        <dbReference type="EMBL" id="JAD30177.1"/>
    </source>
</evidence>
<protein>
    <submittedName>
        <fullName evidence="1">Uncharacterized protein</fullName>
    </submittedName>
</protein>
<proteinExistence type="predicted"/>
<organism evidence="1">
    <name type="scientific">Arundo donax</name>
    <name type="common">Giant reed</name>
    <name type="synonym">Donax arundinaceus</name>
    <dbReference type="NCBI Taxonomy" id="35708"/>
    <lineage>
        <taxon>Eukaryota</taxon>
        <taxon>Viridiplantae</taxon>
        <taxon>Streptophyta</taxon>
        <taxon>Embryophyta</taxon>
        <taxon>Tracheophyta</taxon>
        <taxon>Spermatophyta</taxon>
        <taxon>Magnoliopsida</taxon>
        <taxon>Liliopsida</taxon>
        <taxon>Poales</taxon>
        <taxon>Poaceae</taxon>
        <taxon>PACMAD clade</taxon>
        <taxon>Arundinoideae</taxon>
        <taxon>Arundineae</taxon>
        <taxon>Arundo</taxon>
    </lineage>
</organism>
<reference evidence="1" key="1">
    <citation type="submission" date="2014-09" db="EMBL/GenBank/DDBJ databases">
        <authorList>
            <person name="Magalhaes I.L.F."/>
            <person name="Oliveira U."/>
            <person name="Santos F.R."/>
            <person name="Vidigal T.H.D.A."/>
            <person name="Brescovit A.D."/>
            <person name="Santos A.J."/>
        </authorList>
    </citation>
    <scope>NUCLEOTIDE SEQUENCE</scope>
    <source>
        <tissue evidence="1">Shoot tissue taken approximately 20 cm above the soil surface</tissue>
    </source>
</reference>
<reference evidence="1" key="2">
    <citation type="journal article" date="2015" name="Data Brief">
        <title>Shoot transcriptome of the giant reed, Arundo donax.</title>
        <authorList>
            <person name="Barrero R.A."/>
            <person name="Guerrero F.D."/>
            <person name="Moolhuijzen P."/>
            <person name="Goolsby J.A."/>
            <person name="Tidwell J."/>
            <person name="Bellgard S.E."/>
            <person name="Bellgard M.I."/>
        </authorList>
    </citation>
    <scope>NUCLEOTIDE SEQUENCE</scope>
    <source>
        <tissue evidence="1">Shoot tissue taken approximately 20 cm above the soil surface</tissue>
    </source>
</reference>
<dbReference type="AlphaFoldDB" id="A0A0A8Z5R0"/>